<dbReference type="InterPro" id="IPR003660">
    <property type="entry name" value="HAMP_dom"/>
</dbReference>
<dbReference type="Pfam" id="PF02518">
    <property type="entry name" value="HATPase_c"/>
    <property type="match status" value="1"/>
</dbReference>
<dbReference type="Gene3D" id="1.20.5.1930">
    <property type="match status" value="1"/>
</dbReference>
<dbReference type="GO" id="GO:0046983">
    <property type="term" value="F:protein dimerization activity"/>
    <property type="evidence" value="ECO:0007669"/>
    <property type="project" value="InterPro"/>
</dbReference>
<proteinExistence type="predicted"/>
<feature type="transmembrane region" description="Helical" evidence="20">
    <location>
        <begin position="12"/>
        <end position="35"/>
    </location>
</feature>
<comment type="function">
    <text evidence="18">Member of the two-component regulatory system NreB/NreC involved in the control of dissimilatory nitrate/nitrite reduction in response to oxygen. NreB functions as a direct oxygen sensor histidine kinase which is autophosphorylated, in the absence of oxygen, probably at the conserved histidine residue, and transfers its phosphate group probably to a conserved aspartate residue of NreC. NreB/NreC activates the expression of the nitrate (narGHJI) and nitrite (nir) reductase operons, as well as the putative nitrate transporter gene narT.</text>
</comment>
<dbReference type="PROSITE" id="PS50885">
    <property type="entry name" value="HAMP"/>
    <property type="match status" value="1"/>
</dbReference>
<evidence type="ECO:0000256" key="13">
    <source>
        <dbReference type="ARBA" id="ARBA00022777"/>
    </source>
</evidence>
<dbReference type="RefSeq" id="WP_090941156.1">
    <property type="nucleotide sequence ID" value="NZ_FNDJ01000018.1"/>
</dbReference>
<dbReference type="PANTHER" id="PTHR24421:SF61">
    <property type="entry name" value="OXYGEN SENSOR HISTIDINE KINASE NREB"/>
    <property type="match status" value="1"/>
</dbReference>
<sequence length="467" mass="48843">MSRFGLRARMAASYVLVTATAVLLVEAVVVGLYLIPQANAVDLAAVLQEQASKDAKMLSLEVARVSAAGPGRSPSELLAAAAPGRSTLVGGARPPEPGYAMLEALVDTGGVIVAGSAPGLYAAGDRLDVPLPGPDGGGGSSRTRTGPSTWHFSPVLGRNLEILGYVYVQAPAQTVVNAPTAESVAGLLAPGLLVLALAIPVGLVFGLLSTRRLTSRVRELANVTTAVAAGDFRPRVPVTGNDEVSVLERSFNVMTDRLGTAVEAARLAARTEARQSERGRIARELHDSISQDLFSLSLLAGGMRRAAPESLRAQAASMERTAARAMREMRALLLELRPVALEDAGLLLALEELCNAYRTRLGVRVEADLADVTLSPQAEHAVLRLVQEALGNAVKHADPTRVEVRLSQDGGPVTVEVADNGRGFDPAGVAGRHGMGLALMRERVTELGGRWEIHSDGSGTTVRASLP</sequence>
<dbReference type="Pfam" id="PF00672">
    <property type="entry name" value="HAMP"/>
    <property type="match status" value="1"/>
</dbReference>
<dbReference type="GO" id="GO:0051539">
    <property type="term" value="F:4 iron, 4 sulfur cluster binding"/>
    <property type="evidence" value="ECO:0007669"/>
    <property type="project" value="UniProtKB-KW"/>
</dbReference>
<feature type="domain" description="HAMP" evidence="22">
    <location>
        <begin position="211"/>
        <end position="263"/>
    </location>
</feature>
<organism evidence="23 24">
    <name type="scientific">Nonomuraea jiangxiensis</name>
    <dbReference type="NCBI Taxonomy" id="633440"/>
    <lineage>
        <taxon>Bacteria</taxon>
        <taxon>Bacillati</taxon>
        <taxon>Actinomycetota</taxon>
        <taxon>Actinomycetes</taxon>
        <taxon>Streptosporangiales</taxon>
        <taxon>Streptosporangiaceae</taxon>
        <taxon>Nonomuraea</taxon>
    </lineage>
</organism>
<dbReference type="SMART" id="SM00304">
    <property type="entry name" value="HAMP"/>
    <property type="match status" value="1"/>
</dbReference>
<reference evidence="23 24" key="1">
    <citation type="submission" date="2016-10" db="EMBL/GenBank/DDBJ databases">
        <authorList>
            <person name="de Groot N.N."/>
        </authorList>
    </citation>
    <scope>NUCLEOTIDE SEQUENCE [LARGE SCALE GENOMIC DNA]</scope>
    <source>
        <strain evidence="23 24">CGMCC 4.6533</strain>
    </source>
</reference>
<dbReference type="SUPFAM" id="SSF158472">
    <property type="entry name" value="HAMP domain-like"/>
    <property type="match status" value="1"/>
</dbReference>
<evidence type="ECO:0000256" key="12">
    <source>
        <dbReference type="ARBA" id="ARBA00022723"/>
    </source>
</evidence>
<evidence type="ECO:0000256" key="16">
    <source>
        <dbReference type="ARBA" id="ARBA00023012"/>
    </source>
</evidence>
<dbReference type="Pfam" id="PF07730">
    <property type="entry name" value="HisKA_3"/>
    <property type="match status" value="1"/>
</dbReference>
<evidence type="ECO:0000256" key="20">
    <source>
        <dbReference type="SAM" id="Phobius"/>
    </source>
</evidence>
<evidence type="ECO:0000256" key="14">
    <source>
        <dbReference type="ARBA" id="ARBA00022989"/>
    </source>
</evidence>
<dbReference type="PANTHER" id="PTHR24421">
    <property type="entry name" value="NITRATE/NITRITE SENSOR PROTEIN NARX-RELATED"/>
    <property type="match status" value="1"/>
</dbReference>
<evidence type="ECO:0000256" key="19">
    <source>
        <dbReference type="ARBA" id="ARBA00030800"/>
    </source>
</evidence>
<evidence type="ECO:0000313" key="23">
    <source>
        <dbReference type="EMBL" id="SDK70556.1"/>
    </source>
</evidence>
<name>A0A1G9E330_9ACTN</name>
<comment type="cofactor">
    <cofactor evidence="2">
        <name>[4Fe-4S] cluster</name>
        <dbReference type="ChEBI" id="CHEBI:49883"/>
    </cofactor>
</comment>
<dbReference type="InterPro" id="IPR011712">
    <property type="entry name" value="Sig_transdc_His_kin_sub3_dim/P"/>
</dbReference>
<comment type="catalytic activity">
    <reaction evidence="1">
        <text>ATP + protein L-histidine = ADP + protein N-phospho-L-histidine.</text>
        <dbReference type="EC" id="2.7.13.3"/>
    </reaction>
</comment>
<dbReference type="InterPro" id="IPR005467">
    <property type="entry name" value="His_kinase_dom"/>
</dbReference>
<feature type="domain" description="Histidine kinase" evidence="21">
    <location>
        <begin position="280"/>
        <end position="467"/>
    </location>
</feature>
<dbReference type="CDD" id="cd16917">
    <property type="entry name" value="HATPase_UhpB-NarQ-NarX-like"/>
    <property type="match status" value="1"/>
</dbReference>
<evidence type="ECO:0000256" key="4">
    <source>
        <dbReference type="ARBA" id="ARBA00004496"/>
    </source>
</evidence>
<dbReference type="SUPFAM" id="SSF55874">
    <property type="entry name" value="ATPase domain of HSP90 chaperone/DNA topoisomerase II/histidine kinase"/>
    <property type="match status" value="1"/>
</dbReference>
<dbReference type="Gene3D" id="3.30.565.10">
    <property type="entry name" value="Histidine kinase-like ATPase, C-terminal domain"/>
    <property type="match status" value="1"/>
</dbReference>
<dbReference type="CDD" id="cd06225">
    <property type="entry name" value="HAMP"/>
    <property type="match status" value="1"/>
</dbReference>
<keyword evidence="8" id="KW-0963">Cytoplasm</keyword>
<evidence type="ECO:0000256" key="6">
    <source>
        <dbReference type="ARBA" id="ARBA00017322"/>
    </source>
</evidence>
<dbReference type="EC" id="2.7.13.3" evidence="5"/>
<dbReference type="GO" id="GO:0046872">
    <property type="term" value="F:metal ion binding"/>
    <property type="evidence" value="ECO:0007669"/>
    <property type="project" value="UniProtKB-KW"/>
</dbReference>
<keyword evidence="15" id="KW-0408">Iron</keyword>
<accession>A0A1G9E330</accession>
<keyword evidence="24" id="KW-1185">Reference proteome</keyword>
<gene>
    <name evidence="23" type="ORF">SAMN05421869_11825</name>
</gene>
<dbReference type="InterPro" id="IPR004358">
    <property type="entry name" value="Sig_transdc_His_kin-like_C"/>
</dbReference>
<keyword evidence="7" id="KW-0004">4Fe-4S</keyword>
<evidence type="ECO:0000256" key="2">
    <source>
        <dbReference type="ARBA" id="ARBA00001966"/>
    </source>
</evidence>
<evidence type="ECO:0000256" key="11">
    <source>
        <dbReference type="ARBA" id="ARBA00022692"/>
    </source>
</evidence>
<dbReference type="Gene3D" id="6.10.340.10">
    <property type="match status" value="1"/>
</dbReference>
<dbReference type="EMBL" id="FNDJ01000018">
    <property type="protein sequence ID" value="SDK70556.1"/>
    <property type="molecule type" value="Genomic_DNA"/>
</dbReference>
<evidence type="ECO:0000256" key="7">
    <source>
        <dbReference type="ARBA" id="ARBA00022485"/>
    </source>
</evidence>
<dbReference type="AlphaFoldDB" id="A0A1G9E330"/>
<keyword evidence="12" id="KW-0479">Metal-binding</keyword>
<keyword evidence="13 23" id="KW-0418">Kinase</keyword>
<evidence type="ECO:0000256" key="10">
    <source>
        <dbReference type="ARBA" id="ARBA00022679"/>
    </source>
</evidence>
<evidence type="ECO:0000259" key="22">
    <source>
        <dbReference type="PROSITE" id="PS50885"/>
    </source>
</evidence>
<keyword evidence="11 20" id="KW-0812">Transmembrane</keyword>
<evidence type="ECO:0000313" key="24">
    <source>
        <dbReference type="Proteomes" id="UP000199202"/>
    </source>
</evidence>
<evidence type="ECO:0000256" key="17">
    <source>
        <dbReference type="ARBA" id="ARBA00023014"/>
    </source>
</evidence>
<keyword evidence="20" id="KW-0472">Membrane</keyword>
<keyword evidence="10" id="KW-0808">Transferase</keyword>
<keyword evidence="9" id="KW-0597">Phosphoprotein</keyword>
<evidence type="ECO:0000256" key="15">
    <source>
        <dbReference type="ARBA" id="ARBA00023004"/>
    </source>
</evidence>
<dbReference type="STRING" id="633440.SAMN05421869_11825"/>
<evidence type="ECO:0000259" key="21">
    <source>
        <dbReference type="PROSITE" id="PS50109"/>
    </source>
</evidence>
<dbReference type="SMART" id="SM00387">
    <property type="entry name" value="HATPase_c"/>
    <property type="match status" value="1"/>
</dbReference>
<protein>
    <recommendedName>
        <fullName evidence="6">Oxygen sensor histidine kinase NreB</fullName>
        <ecNumber evidence="5">2.7.13.3</ecNumber>
    </recommendedName>
    <alternativeName>
        <fullName evidence="19">Nitrogen regulation protein B</fullName>
    </alternativeName>
</protein>
<dbReference type="InterPro" id="IPR036890">
    <property type="entry name" value="HATPase_C_sf"/>
</dbReference>
<evidence type="ECO:0000256" key="3">
    <source>
        <dbReference type="ARBA" id="ARBA00004370"/>
    </source>
</evidence>
<evidence type="ECO:0000256" key="8">
    <source>
        <dbReference type="ARBA" id="ARBA00022490"/>
    </source>
</evidence>
<dbReference type="GO" id="GO:0016020">
    <property type="term" value="C:membrane"/>
    <property type="evidence" value="ECO:0007669"/>
    <property type="project" value="UniProtKB-SubCell"/>
</dbReference>
<evidence type="ECO:0000256" key="1">
    <source>
        <dbReference type="ARBA" id="ARBA00000085"/>
    </source>
</evidence>
<dbReference type="InterPro" id="IPR050482">
    <property type="entry name" value="Sensor_HK_TwoCompSys"/>
</dbReference>
<comment type="subcellular location">
    <subcellularLocation>
        <location evidence="4">Cytoplasm</location>
    </subcellularLocation>
    <subcellularLocation>
        <location evidence="3">Membrane</location>
    </subcellularLocation>
</comment>
<keyword evidence="14 20" id="KW-1133">Transmembrane helix</keyword>
<keyword evidence="17" id="KW-0411">Iron-sulfur</keyword>
<dbReference type="OrthoDB" id="773385at2"/>
<dbReference type="Proteomes" id="UP000199202">
    <property type="component" value="Unassembled WGS sequence"/>
</dbReference>
<feature type="transmembrane region" description="Helical" evidence="20">
    <location>
        <begin position="187"/>
        <end position="208"/>
    </location>
</feature>
<dbReference type="GO" id="GO:0005737">
    <property type="term" value="C:cytoplasm"/>
    <property type="evidence" value="ECO:0007669"/>
    <property type="project" value="UniProtKB-SubCell"/>
</dbReference>
<keyword evidence="16" id="KW-0902">Two-component regulatory system</keyword>
<dbReference type="InterPro" id="IPR003594">
    <property type="entry name" value="HATPase_dom"/>
</dbReference>
<dbReference type="GO" id="GO:0000155">
    <property type="term" value="F:phosphorelay sensor kinase activity"/>
    <property type="evidence" value="ECO:0007669"/>
    <property type="project" value="InterPro"/>
</dbReference>
<dbReference type="PROSITE" id="PS50109">
    <property type="entry name" value="HIS_KIN"/>
    <property type="match status" value="1"/>
</dbReference>
<dbReference type="PRINTS" id="PR00344">
    <property type="entry name" value="BCTRLSENSOR"/>
</dbReference>
<evidence type="ECO:0000256" key="9">
    <source>
        <dbReference type="ARBA" id="ARBA00022553"/>
    </source>
</evidence>
<evidence type="ECO:0000256" key="5">
    <source>
        <dbReference type="ARBA" id="ARBA00012438"/>
    </source>
</evidence>
<evidence type="ECO:0000256" key="18">
    <source>
        <dbReference type="ARBA" id="ARBA00024827"/>
    </source>
</evidence>